<dbReference type="EMBL" id="CP042260">
    <property type="protein sequence ID" value="QDY67506.1"/>
    <property type="molecule type" value="Genomic_DNA"/>
</dbReference>
<feature type="transmembrane region" description="Helical" evidence="9">
    <location>
        <begin position="116"/>
        <end position="137"/>
    </location>
</feature>
<keyword evidence="7" id="KW-0067">ATP-binding</keyword>
<feature type="domain" description="Signal transduction histidine kinase subgroup 3 dimerisation and phosphoacceptor" evidence="10">
    <location>
        <begin position="203"/>
        <end position="264"/>
    </location>
</feature>
<dbReference type="PANTHER" id="PTHR24421:SF10">
    <property type="entry name" value="NITRATE_NITRITE SENSOR PROTEIN NARQ"/>
    <property type="match status" value="1"/>
</dbReference>
<keyword evidence="9" id="KW-1133">Transmembrane helix</keyword>
<evidence type="ECO:0000256" key="4">
    <source>
        <dbReference type="ARBA" id="ARBA00022679"/>
    </source>
</evidence>
<sequence>MASGSGMLESMNFIRRMGSGDKEPEVAGTYLVLVVILHLAGVANSPLIPASGVEWILLLLLGAGAILIRRRWLLPSTVALALCGLGMLAVGSIGGYFLVFECIFGSFLLGSARVRTVMFFVLAAAALSLAIASWLATRNLQEVVLSLFMAGFVLFIPMLWAENVRTAKELARAESQRAHALQTAAMAREDRLVAEHHAARIEERTALAREMHDVLSARFSSIALLSGALLPAASHSARGPLQSIRVESVSGLEDMAGMVRMLHQGGQALQARIEDLPAVAAGFGEPVRWEYRVEDPQRFSPAVHTAAHRTVSELLVNHAKHAPDTLLELSIVQHHGLSIVARNRMPGAPGSDAPGAGIGLRNIRTRVAALDGRFALRTGDVFEARVEFPEIAQGAAKP</sequence>
<keyword evidence="8" id="KW-0902">Two-component regulatory system</keyword>
<dbReference type="EC" id="2.7.13.3" evidence="2"/>
<feature type="transmembrane region" description="Helical" evidence="9">
    <location>
        <begin position="55"/>
        <end position="72"/>
    </location>
</feature>
<dbReference type="InterPro" id="IPR011712">
    <property type="entry name" value="Sig_transdc_His_kin_sub3_dim/P"/>
</dbReference>
<keyword evidence="5" id="KW-0547">Nucleotide-binding</keyword>
<evidence type="ECO:0000256" key="1">
    <source>
        <dbReference type="ARBA" id="ARBA00000085"/>
    </source>
</evidence>
<accession>A0ABX5YCV2</accession>
<gene>
    <name evidence="11" type="ORF">FQA45_14995</name>
</gene>
<evidence type="ECO:0000313" key="12">
    <source>
        <dbReference type="Proteomes" id="UP000320717"/>
    </source>
</evidence>
<evidence type="ECO:0000256" key="7">
    <source>
        <dbReference type="ARBA" id="ARBA00022840"/>
    </source>
</evidence>
<feature type="transmembrane region" description="Helical" evidence="9">
    <location>
        <begin position="143"/>
        <end position="161"/>
    </location>
</feature>
<dbReference type="InterPro" id="IPR050482">
    <property type="entry name" value="Sensor_HK_TwoCompSys"/>
</dbReference>
<reference evidence="11 12" key="1">
    <citation type="submission" date="2019-07" db="EMBL/GenBank/DDBJ databases">
        <title>Complete Genome Sequence of drought tolerant Plant Growth-Promoting Rhizobacterium Glutamicibacter halophytocola DR408.</title>
        <authorList>
            <person name="Nishu S.D."/>
            <person name="Lee T.K."/>
        </authorList>
    </citation>
    <scope>NUCLEOTIDE SEQUENCE [LARGE SCALE GENOMIC DNA]</scope>
    <source>
        <strain evidence="11 12">DR408</strain>
    </source>
</reference>
<keyword evidence="4" id="KW-0808">Transferase</keyword>
<dbReference type="PANTHER" id="PTHR24421">
    <property type="entry name" value="NITRATE/NITRITE SENSOR PROTEIN NARX-RELATED"/>
    <property type="match status" value="1"/>
</dbReference>
<feature type="transmembrane region" description="Helical" evidence="9">
    <location>
        <begin position="78"/>
        <end position="104"/>
    </location>
</feature>
<evidence type="ECO:0000256" key="5">
    <source>
        <dbReference type="ARBA" id="ARBA00022741"/>
    </source>
</evidence>
<evidence type="ECO:0000256" key="6">
    <source>
        <dbReference type="ARBA" id="ARBA00022777"/>
    </source>
</evidence>
<keyword evidence="6" id="KW-0418">Kinase</keyword>
<dbReference type="Gene3D" id="3.30.565.10">
    <property type="entry name" value="Histidine kinase-like ATPase, C-terminal domain"/>
    <property type="match status" value="1"/>
</dbReference>
<evidence type="ECO:0000313" key="11">
    <source>
        <dbReference type="EMBL" id="QDY67506.1"/>
    </source>
</evidence>
<proteinExistence type="predicted"/>
<comment type="catalytic activity">
    <reaction evidence="1">
        <text>ATP + protein L-histidine = ADP + protein N-phospho-L-histidine.</text>
        <dbReference type="EC" id="2.7.13.3"/>
    </reaction>
</comment>
<dbReference type="InterPro" id="IPR036890">
    <property type="entry name" value="HATPase_C_sf"/>
</dbReference>
<keyword evidence="3" id="KW-0597">Phosphoprotein</keyword>
<keyword evidence="9" id="KW-0812">Transmembrane</keyword>
<evidence type="ECO:0000256" key="9">
    <source>
        <dbReference type="SAM" id="Phobius"/>
    </source>
</evidence>
<keyword evidence="12" id="KW-1185">Reference proteome</keyword>
<dbReference type="Proteomes" id="UP000320717">
    <property type="component" value="Chromosome"/>
</dbReference>
<dbReference type="Pfam" id="PF07730">
    <property type="entry name" value="HisKA_3"/>
    <property type="match status" value="1"/>
</dbReference>
<evidence type="ECO:0000256" key="8">
    <source>
        <dbReference type="ARBA" id="ARBA00023012"/>
    </source>
</evidence>
<keyword evidence="9" id="KW-0472">Membrane</keyword>
<evidence type="ECO:0000259" key="10">
    <source>
        <dbReference type="Pfam" id="PF07730"/>
    </source>
</evidence>
<dbReference type="Gene3D" id="1.20.5.1930">
    <property type="match status" value="1"/>
</dbReference>
<evidence type="ECO:0000256" key="2">
    <source>
        <dbReference type="ARBA" id="ARBA00012438"/>
    </source>
</evidence>
<dbReference type="SUPFAM" id="SSF55874">
    <property type="entry name" value="ATPase domain of HSP90 chaperone/DNA topoisomerase II/histidine kinase"/>
    <property type="match status" value="1"/>
</dbReference>
<name>A0ABX5YCV2_9MICC</name>
<protein>
    <recommendedName>
        <fullName evidence="2">histidine kinase</fullName>
        <ecNumber evidence="2">2.7.13.3</ecNumber>
    </recommendedName>
</protein>
<evidence type="ECO:0000256" key="3">
    <source>
        <dbReference type="ARBA" id="ARBA00022553"/>
    </source>
</evidence>
<organism evidence="11 12">
    <name type="scientific">Glutamicibacter halophytocola</name>
    <dbReference type="NCBI Taxonomy" id="1933880"/>
    <lineage>
        <taxon>Bacteria</taxon>
        <taxon>Bacillati</taxon>
        <taxon>Actinomycetota</taxon>
        <taxon>Actinomycetes</taxon>
        <taxon>Micrococcales</taxon>
        <taxon>Micrococcaceae</taxon>
        <taxon>Glutamicibacter</taxon>
    </lineage>
</organism>